<sequence>MVSVSLPVWSMISSPDPASSTLLKPFTVLDSVRVGPGVPTIEHALSAKIEAIEARTIRMGADEKFTRP</sequence>
<gene>
    <name evidence="1" type="ORF">GCM10022236_35520</name>
</gene>
<keyword evidence="2" id="KW-1185">Reference proteome</keyword>
<evidence type="ECO:0000313" key="2">
    <source>
        <dbReference type="Proteomes" id="UP001501490"/>
    </source>
</evidence>
<reference evidence="2" key="1">
    <citation type="journal article" date="2019" name="Int. J. Syst. Evol. Microbiol.">
        <title>The Global Catalogue of Microorganisms (GCM) 10K type strain sequencing project: providing services to taxonomists for standard genome sequencing and annotation.</title>
        <authorList>
            <consortium name="The Broad Institute Genomics Platform"/>
            <consortium name="The Broad Institute Genome Sequencing Center for Infectious Disease"/>
            <person name="Wu L."/>
            <person name="Ma J."/>
        </authorList>
    </citation>
    <scope>NUCLEOTIDE SEQUENCE [LARGE SCALE GENOMIC DNA]</scope>
    <source>
        <strain evidence="2">JCM 16929</strain>
    </source>
</reference>
<comment type="caution">
    <text evidence="1">The sequence shown here is derived from an EMBL/GenBank/DDBJ whole genome shotgun (WGS) entry which is preliminary data.</text>
</comment>
<protein>
    <submittedName>
        <fullName evidence="1">Uncharacterized protein</fullName>
    </submittedName>
</protein>
<accession>A0ABP7ADR2</accession>
<dbReference type="EMBL" id="BAABAB010000026">
    <property type="protein sequence ID" value="GAA3630030.1"/>
    <property type="molecule type" value="Genomic_DNA"/>
</dbReference>
<evidence type="ECO:0000313" key="1">
    <source>
        <dbReference type="EMBL" id="GAA3630030.1"/>
    </source>
</evidence>
<organism evidence="1 2">
    <name type="scientific">Microlunatus ginsengisoli</name>
    <dbReference type="NCBI Taxonomy" id="363863"/>
    <lineage>
        <taxon>Bacteria</taxon>
        <taxon>Bacillati</taxon>
        <taxon>Actinomycetota</taxon>
        <taxon>Actinomycetes</taxon>
        <taxon>Propionibacteriales</taxon>
        <taxon>Propionibacteriaceae</taxon>
        <taxon>Microlunatus</taxon>
    </lineage>
</organism>
<proteinExistence type="predicted"/>
<dbReference type="Proteomes" id="UP001501490">
    <property type="component" value="Unassembled WGS sequence"/>
</dbReference>
<name>A0ABP7ADR2_9ACTN</name>